<evidence type="ECO:0000256" key="1">
    <source>
        <dbReference type="ARBA" id="ARBA00022490"/>
    </source>
</evidence>
<dbReference type="Pfam" id="PF02826">
    <property type="entry name" value="2-Hacid_dh_C"/>
    <property type="match status" value="1"/>
</dbReference>
<dbReference type="InterPro" id="IPR050223">
    <property type="entry name" value="D-isomer_2-hydroxyacid_DH"/>
</dbReference>
<dbReference type="InterPro" id="IPR006140">
    <property type="entry name" value="D-isomer_DH_NAD-bd"/>
</dbReference>
<dbReference type="InterPro" id="IPR006139">
    <property type="entry name" value="D-isomer_2_OHA_DH_cat_dom"/>
</dbReference>
<dbReference type="SUPFAM" id="SSF52283">
    <property type="entry name" value="Formate/glycerate dehydrogenase catalytic domain-like"/>
    <property type="match status" value="1"/>
</dbReference>
<dbReference type="PANTHER" id="PTHR10996:SF282">
    <property type="entry name" value="D-3-PHOSPHOGLYCERATE DEHYDROGENASE 1-RELATED"/>
    <property type="match status" value="1"/>
</dbReference>
<dbReference type="Gene3D" id="3.40.50.720">
    <property type="entry name" value="NAD(P)-binding Rossmann-like Domain"/>
    <property type="match status" value="2"/>
</dbReference>
<dbReference type="Pfam" id="PF00389">
    <property type="entry name" value="2-Hacid_dh"/>
    <property type="match status" value="1"/>
</dbReference>
<keyword evidence="2 5" id="KW-0560">Oxidoreductase</keyword>
<dbReference type="SUPFAM" id="SSF51735">
    <property type="entry name" value="NAD(P)-binding Rossmann-fold domains"/>
    <property type="match status" value="1"/>
</dbReference>
<organism evidence="8 9">
    <name type="scientific">Candidatus Paraluminiphilus aquimaris</name>
    <dbReference type="NCBI Taxonomy" id="2518994"/>
    <lineage>
        <taxon>Bacteria</taxon>
        <taxon>Pseudomonadati</taxon>
        <taxon>Pseudomonadota</taxon>
        <taxon>Gammaproteobacteria</taxon>
        <taxon>Cellvibrionales</taxon>
        <taxon>Halieaceae</taxon>
        <taxon>Candidatus Paraluminiphilus</taxon>
    </lineage>
</organism>
<evidence type="ECO:0000259" key="6">
    <source>
        <dbReference type="Pfam" id="PF00389"/>
    </source>
</evidence>
<dbReference type="Proteomes" id="UP001317963">
    <property type="component" value="Chromosome"/>
</dbReference>
<feature type="domain" description="D-isomer specific 2-hydroxyacid dehydrogenase catalytic" evidence="6">
    <location>
        <begin position="31"/>
        <end position="265"/>
    </location>
</feature>
<dbReference type="Gene3D" id="3.30.1370.170">
    <property type="match status" value="1"/>
</dbReference>
<keyword evidence="4" id="KW-0664">Pyridoxine biosynthesis</keyword>
<proteinExistence type="inferred from homology"/>
<evidence type="ECO:0000256" key="5">
    <source>
        <dbReference type="RuleBase" id="RU003719"/>
    </source>
</evidence>
<dbReference type="InterPro" id="IPR020921">
    <property type="entry name" value="Erythronate-4-P_DHase"/>
</dbReference>
<evidence type="ECO:0000259" key="7">
    <source>
        <dbReference type="Pfam" id="PF02826"/>
    </source>
</evidence>
<evidence type="ECO:0000313" key="8">
    <source>
        <dbReference type="EMBL" id="UZP74980.1"/>
    </source>
</evidence>
<dbReference type="InterPro" id="IPR036291">
    <property type="entry name" value="NAD(P)-bd_dom_sf"/>
</dbReference>
<dbReference type="InterPro" id="IPR038251">
    <property type="entry name" value="PdxB_dimer_sf"/>
</dbReference>
<evidence type="ECO:0000256" key="2">
    <source>
        <dbReference type="ARBA" id="ARBA00023002"/>
    </source>
</evidence>
<evidence type="ECO:0000256" key="4">
    <source>
        <dbReference type="ARBA" id="ARBA00023096"/>
    </source>
</evidence>
<reference evidence="8 9" key="1">
    <citation type="submission" date="2019-02" db="EMBL/GenBank/DDBJ databases">
        <title>Halieaceae_genomes.</title>
        <authorList>
            <person name="Li S.-H."/>
        </authorList>
    </citation>
    <scope>NUCLEOTIDE SEQUENCE [LARGE SCALE GENOMIC DNA]</scope>
    <source>
        <strain evidence="8 9">JH123</strain>
    </source>
</reference>
<sequence length="375" mass="40237">MSKPRVVIDSAIRVTPRLRALPIELVPLVSTDISRDALVDAQALLTRTVTRIDGRLLDGSDVRFVGTASAGTDHIDLNYLAARGIPFSSAAGCNASAVGDYVLAAIALCGKLEPILAGAEVGLVGYGNVGRGLAKRLAALGARVRVYDPWTTQFDSHVQETDLQGVLSCGVVSLHAALHHSQPFPSFGMIGVQEAKVIGRDTLFINAGRGGLLSEEAALYLVERGVDLVLDTWPNEPRVSLELLKGARYATPHIAGYSETAKNNATDFLIPPLIETLELEDHGAVPQGESSHTVLPFGSTDDSVLASLLSSVGRIEADDAKFRAAWARDQGPDTFERQRREYTMRQQLEELLVSGEASSLRLNGWLEALGVTVRH</sequence>
<dbReference type="EMBL" id="CP036501">
    <property type="protein sequence ID" value="UZP74980.1"/>
    <property type="molecule type" value="Genomic_DNA"/>
</dbReference>
<protein>
    <submittedName>
        <fullName evidence="8">4-phosphoerythronate dehydrogenase</fullName>
    </submittedName>
</protein>
<keyword evidence="9" id="KW-1185">Reference proteome</keyword>
<evidence type="ECO:0000313" key="9">
    <source>
        <dbReference type="Proteomes" id="UP001317963"/>
    </source>
</evidence>
<dbReference type="RefSeq" id="WP_279241448.1">
    <property type="nucleotide sequence ID" value="NZ_CP036501.1"/>
</dbReference>
<keyword evidence="1" id="KW-0963">Cytoplasm</keyword>
<name>A0ABY6Q7U3_9GAMM</name>
<keyword evidence="3" id="KW-0520">NAD</keyword>
<feature type="domain" description="D-isomer specific 2-hydroxyacid dehydrogenase NAD-binding" evidence="7">
    <location>
        <begin position="116"/>
        <end position="255"/>
    </location>
</feature>
<dbReference type="PANTHER" id="PTHR10996">
    <property type="entry name" value="2-HYDROXYACID DEHYDROGENASE-RELATED"/>
    <property type="match status" value="1"/>
</dbReference>
<comment type="similarity">
    <text evidence="5">Belongs to the D-isomer specific 2-hydroxyacid dehydrogenase family.</text>
</comment>
<gene>
    <name evidence="8" type="ORF">E0F26_09645</name>
</gene>
<accession>A0ABY6Q7U3</accession>
<dbReference type="CDD" id="cd12158">
    <property type="entry name" value="ErythrP_dh"/>
    <property type="match status" value="1"/>
</dbReference>
<evidence type="ECO:0000256" key="3">
    <source>
        <dbReference type="ARBA" id="ARBA00023027"/>
    </source>
</evidence>